<dbReference type="GO" id="GO:0003676">
    <property type="term" value="F:nucleic acid binding"/>
    <property type="evidence" value="ECO:0007669"/>
    <property type="project" value="InterPro"/>
</dbReference>
<comment type="catalytic activity">
    <reaction evidence="5">
        <text>L-glutaminyl-[peptide chain release factor] + S-adenosyl-L-methionine = N(5)-methyl-L-glutaminyl-[peptide chain release factor] + S-adenosyl-L-homocysteine + H(+)</text>
        <dbReference type="Rhea" id="RHEA:42896"/>
        <dbReference type="Rhea" id="RHEA-COMP:10271"/>
        <dbReference type="Rhea" id="RHEA-COMP:10272"/>
        <dbReference type="ChEBI" id="CHEBI:15378"/>
        <dbReference type="ChEBI" id="CHEBI:30011"/>
        <dbReference type="ChEBI" id="CHEBI:57856"/>
        <dbReference type="ChEBI" id="CHEBI:59789"/>
        <dbReference type="ChEBI" id="CHEBI:61891"/>
        <dbReference type="EC" id="2.1.1.297"/>
    </reaction>
</comment>
<dbReference type="InterPro" id="IPR029063">
    <property type="entry name" value="SAM-dependent_MTases_sf"/>
</dbReference>
<dbReference type="AlphaFoldDB" id="A0A5D0MD95"/>
<evidence type="ECO:0000256" key="1">
    <source>
        <dbReference type="ARBA" id="ARBA00012771"/>
    </source>
</evidence>
<dbReference type="PANTHER" id="PTHR18895:SF74">
    <property type="entry name" value="MTRF1L RELEASE FACTOR GLUTAMINE METHYLTRANSFERASE"/>
    <property type="match status" value="1"/>
</dbReference>
<dbReference type="PROSITE" id="PS00092">
    <property type="entry name" value="N6_MTASE"/>
    <property type="match status" value="1"/>
</dbReference>
<dbReference type="InterPro" id="IPR019874">
    <property type="entry name" value="RF_methyltr_PrmC"/>
</dbReference>
<dbReference type="NCBIfam" id="TIGR00536">
    <property type="entry name" value="hemK_fam"/>
    <property type="match status" value="1"/>
</dbReference>
<evidence type="ECO:0000259" key="6">
    <source>
        <dbReference type="Pfam" id="PF05175"/>
    </source>
</evidence>
<evidence type="ECO:0000313" key="8">
    <source>
        <dbReference type="EMBL" id="TYB30322.1"/>
    </source>
</evidence>
<dbReference type="Pfam" id="PF05175">
    <property type="entry name" value="MTS"/>
    <property type="match status" value="1"/>
</dbReference>
<dbReference type="InterPro" id="IPR004556">
    <property type="entry name" value="HemK-like"/>
</dbReference>
<dbReference type="InterPro" id="IPR050320">
    <property type="entry name" value="N5-glutamine_MTase"/>
</dbReference>
<dbReference type="CDD" id="cd02440">
    <property type="entry name" value="AdoMet_MTases"/>
    <property type="match status" value="1"/>
</dbReference>
<dbReference type="GO" id="GO:0032259">
    <property type="term" value="P:methylation"/>
    <property type="evidence" value="ECO:0007669"/>
    <property type="project" value="UniProtKB-KW"/>
</dbReference>
<dbReference type="PANTHER" id="PTHR18895">
    <property type="entry name" value="HEMK METHYLTRANSFERASE"/>
    <property type="match status" value="1"/>
</dbReference>
<dbReference type="Gene3D" id="1.10.8.10">
    <property type="entry name" value="DNA helicase RuvA subunit, C-terminal domain"/>
    <property type="match status" value="1"/>
</dbReference>
<dbReference type="GO" id="GO:0102559">
    <property type="term" value="F:peptide chain release factor N(5)-glutamine methyltransferase activity"/>
    <property type="evidence" value="ECO:0007669"/>
    <property type="project" value="UniProtKB-EC"/>
</dbReference>
<dbReference type="Proteomes" id="UP000324143">
    <property type="component" value="Unassembled WGS sequence"/>
</dbReference>
<dbReference type="InterPro" id="IPR040758">
    <property type="entry name" value="PrmC_N"/>
</dbReference>
<evidence type="ECO:0000259" key="7">
    <source>
        <dbReference type="Pfam" id="PF17827"/>
    </source>
</evidence>
<evidence type="ECO:0000256" key="5">
    <source>
        <dbReference type="ARBA" id="ARBA00048391"/>
    </source>
</evidence>
<dbReference type="Gene3D" id="3.40.50.150">
    <property type="entry name" value="Vaccinia Virus protein VP39"/>
    <property type="match status" value="1"/>
</dbReference>
<dbReference type="InterPro" id="IPR007848">
    <property type="entry name" value="Small_mtfrase_dom"/>
</dbReference>
<evidence type="ECO:0000313" key="9">
    <source>
        <dbReference type="Proteomes" id="UP000324143"/>
    </source>
</evidence>
<reference evidence="8" key="1">
    <citation type="submission" date="2019-08" db="EMBL/GenBank/DDBJ databases">
        <title>Genomic characterization of a novel candidate phylum (ARYD3) from a high temperature, high salinity tertiary oil reservoir in north central Oklahoma, USA.</title>
        <authorList>
            <person name="Youssef N.H."/>
            <person name="Yadav A."/>
            <person name="Elshahed M.S."/>
        </authorList>
    </citation>
    <scope>NUCLEOTIDE SEQUENCE [LARGE SCALE GENOMIC DNA]</scope>
    <source>
        <strain evidence="8">ARYD3</strain>
    </source>
</reference>
<protein>
    <recommendedName>
        <fullName evidence="1">peptide chain release factor N(5)-glutamine methyltransferase</fullName>
        <ecNumber evidence="1">2.1.1.297</ecNumber>
    </recommendedName>
</protein>
<proteinExistence type="predicted"/>
<dbReference type="InterPro" id="IPR002052">
    <property type="entry name" value="DNA_methylase_N6_adenine_CS"/>
</dbReference>
<dbReference type="EC" id="2.1.1.297" evidence="1"/>
<evidence type="ECO:0000256" key="2">
    <source>
        <dbReference type="ARBA" id="ARBA00022603"/>
    </source>
</evidence>
<evidence type="ECO:0000256" key="4">
    <source>
        <dbReference type="ARBA" id="ARBA00022691"/>
    </source>
</evidence>
<keyword evidence="9" id="KW-1185">Reference proteome</keyword>
<organism evidence="8 9">
    <name type="scientific">Candidatus Mcinerneyibacterium aminivorans</name>
    <dbReference type="NCBI Taxonomy" id="2703815"/>
    <lineage>
        <taxon>Bacteria</taxon>
        <taxon>Candidatus Macinerneyibacteriota</taxon>
        <taxon>Candidatus Mcinerneyibacteria</taxon>
        <taxon>Candidatus Mcinerneyibacteriales</taxon>
        <taxon>Candidatus Mcinerneyibacteriaceae</taxon>
        <taxon>Candidatus Mcinerneyibacterium</taxon>
    </lineage>
</organism>
<keyword evidence="3 8" id="KW-0808">Transferase</keyword>
<comment type="caution">
    <text evidence="8">The sequence shown here is derived from an EMBL/GenBank/DDBJ whole genome shotgun (WGS) entry which is preliminary data.</text>
</comment>
<accession>A0A5D0MD95</accession>
<evidence type="ECO:0000256" key="3">
    <source>
        <dbReference type="ARBA" id="ARBA00022679"/>
    </source>
</evidence>
<feature type="domain" description="Methyltransferase small" evidence="6">
    <location>
        <begin position="119"/>
        <end position="205"/>
    </location>
</feature>
<dbReference type="Pfam" id="PF17827">
    <property type="entry name" value="PrmC_N"/>
    <property type="match status" value="1"/>
</dbReference>
<gene>
    <name evidence="8" type="primary">prmC</name>
    <name evidence="8" type="ORF">FXF47_09820</name>
</gene>
<keyword evidence="4" id="KW-0949">S-adenosyl-L-methionine</keyword>
<feature type="domain" description="Release factor glutamine methyltransferase N-terminal" evidence="7">
    <location>
        <begin position="10"/>
        <end position="78"/>
    </location>
</feature>
<name>A0A5D0MD95_9BACT</name>
<dbReference type="NCBIfam" id="TIGR03534">
    <property type="entry name" value="RF_mod_PrmC"/>
    <property type="match status" value="1"/>
</dbReference>
<dbReference type="SUPFAM" id="SSF53335">
    <property type="entry name" value="S-adenosyl-L-methionine-dependent methyltransferases"/>
    <property type="match status" value="1"/>
</dbReference>
<keyword evidence="2 8" id="KW-0489">Methyltransferase</keyword>
<dbReference type="EMBL" id="VSIX01000143">
    <property type="protein sequence ID" value="TYB30322.1"/>
    <property type="molecule type" value="Genomic_DNA"/>
</dbReference>
<sequence length="285" mass="34105">MSDIWTVEKLLEWSKKYLKKYNVKNPRISSERLLSEILNTKLMGVYLNYDKPLDEEELSKYREFIKRRREHEPVQYILNKVHFMGLEFHVEKGCFIPRDTTEGLINIITDDINEKYKNENVKILEIGGGSGAVAISIAEFSENVEIDILEKEKIPQNVIEKNTEKYELTNNINLIKEDYFEYSDLDYEKYDIIVSNPPYISEKEKNDLDKEVLDYEPHESLFGGEDGLDFYRKFVKEIDKFKKDTFIYLEFGYNQKKDIKNIFSRWQTEFFKDIDKIDRFVKIKK</sequence>